<dbReference type="Gene3D" id="3.30.160.60">
    <property type="entry name" value="Classic Zinc Finger"/>
    <property type="match status" value="3"/>
</dbReference>
<dbReference type="InterPro" id="IPR013087">
    <property type="entry name" value="Znf_C2H2_type"/>
</dbReference>
<comment type="caution">
    <text evidence="3">The sequence shown here is derived from an EMBL/GenBank/DDBJ whole genome shotgun (WGS) entry which is preliminary data.</text>
</comment>
<dbReference type="SMART" id="SM00355">
    <property type="entry name" value="ZnF_C2H2"/>
    <property type="match status" value="3"/>
</dbReference>
<dbReference type="InterPro" id="IPR050331">
    <property type="entry name" value="Zinc_finger"/>
</dbReference>
<keyword evidence="4" id="KW-1185">Reference proteome</keyword>
<keyword evidence="1" id="KW-0862">Zinc</keyword>
<evidence type="ECO:0000313" key="4">
    <source>
        <dbReference type="Proteomes" id="UP001176940"/>
    </source>
</evidence>
<feature type="domain" description="C2H2-type" evidence="2">
    <location>
        <begin position="475"/>
        <end position="498"/>
    </location>
</feature>
<evidence type="ECO:0000259" key="2">
    <source>
        <dbReference type="PROSITE" id="PS50157"/>
    </source>
</evidence>
<dbReference type="Pfam" id="PF00096">
    <property type="entry name" value="zf-C2H2"/>
    <property type="match status" value="3"/>
</dbReference>
<protein>
    <recommendedName>
        <fullName evidence="2">C2H2-type domain-containing protein</fullName>
    </recommendedName>
</protein>
<reference evidence="3" key="1">
    <citation type="submission" date="2023-07" db="EMBL/GenBank/DDBJ databases">
        <authorList>
            <person name="Stuckert A."/>
        </authorList>
    </citation>
    <scope>NUCLEOTIDE SEQUENCE</scope>
</reference>
<accession>A0ABN9L903</accession>
<feature type="domain" description="C2H2-type" evidence="2">
    <location>
        <begin position="419"/>
        <end position="446"/>
    </location>
</feature>
<proteinExistence type="predicted"/>
<evidence type="ECO:0000313" key="3">
    <source>
        <dbReference type="EMBL" id="CAJ0933335.1"/>
    </source>
</evidence>
<organism evidence="3 4">
    <name type="scientific">Ranitomeya imitator</name>
    <name type="common">mimic poison frog</name>
    <dbReference type="NCBI Taxonomy" id="111125"/>
    <lineage>
        <taxon>Eukaryota</taxon>
        <taxon>Metazoa</taxon>
        <taxon>Chordata</taxon>
        <taxon>Craniata</taxon>
        <taxon>Vertebrata</taxon>
        <taxon>Euteleostomi</taxon>
        <taxon>Amphibia</taxon>
        <taxon>Batrachia</taxon>
        <taxon>Anura</taxon>
        <taxon>Neobatrachia</taxon>
        <taxon>Hyloidea</taxon>
        <taxon>Dendrobatidae</taxon>
        <taxon>Dendrobatinae</taxon>
        <taxon>Ranitomeya</taxon>
    </lineage>
</organism>
<dbReference type="InterPro" id="IPR036236">
    <property type="entry name" value="Znf_C2H2_sf"/>
</dbReference>
<keyword evidence="1" id="KW-0863">Zinc-finger</keyword>
<dbReference type="PROSITE" id="PS50157">
    <property type="entry name" value="ZINC_FINGER_C2H2_2"/>
    <property type="match status" value="3"/>
</dbReference>
<dbReference type="PANTHER" id="PTHR16515">
    <property type="entry name" value="PR DOMAIN ZINC FINGER PROTEIN"/>
    <property type="match status" value="1"/>
</dbReference>
<dbReference type="EMBL" id="CAUEEQ010009295">
    <property type="protein sequence ID" value="CAJ0933335.1"/>
    <property type="molecule type" value="Genomic_DNA"/>
</dbReference>
<evidence type="ECO:0000256" key="1">
    <source>
        <dbReference type="PROSITE-ProRule" id="PRU00042"/>
    </source>
</evidence>
<keyword evidence="1" id="KW-0479">Metal-binding</keyword>
<gene>
    <name evidence="3" type="ORF">RIMI_LOCUS5443091</name>
</gene>
<dbReference type="PROSITE" id="PS00028">
    <property type="entry name" value="ZINC_FINGER_C2H2_1"/>
    <property type="match status" value="3"/>
</dbReference>
<dbReference type="PANTHER" id="PTHR16515:SF60">
    <property type="entry name" value="ZINC FINGER PROTEIN 436"/>
    <property type="match status" value="1"/>
</dbReference>
<dbReference type="Proteomes" id="UP001176940">
    <property type="component" value="Unassembled WGS sequence"/>
</dbReference>
<dbReference type="SUPFAM" id="SSF57667">
    <property type="entry name" value="beta-beta-alpha zinc fingers"/>
    <property type="match status" value="2"/>
</dbReference>
<name>A0ABN9L903_9NEOB</name>
<sequence>MDLHRWTLQIFGRSRVFRWIESGIKYYNNLFPIICTLIYNAEWILKWKMAANGFKILNNQKGIFVSKMLKDNHGNYIPTNRLLKSPSNIALNKEFVKLEDAIISGNGIAHCANVFKSTEQGEMVTSCVQQRKPNMYKSSVDKCADLMPNSKDYRKDIALRSAGMESQNGTKLPSEVENKRLPNLVGDVGHTFIPQRQERSQILYRQDGMFNYSKVKNVVSNHCSNTKSVRPNHFLKKEVVFQGIEDLCSQDTPLHHGISINHSTKRAILHKNTPHHSDTIDPCKRIKISDVRTLTHKVCQKMFDHQVTRRQMPPEIGALAYPDFTSSVKCKTAKNDMQKNRWRHSLPDERKGLANLKEKDTTEGSSTRRRFLLIDSQGLPYTVVVEEPISIGLSNSTSTSWSDRPLAGVSKFSSPRKVYKCPVCFRIFEYLSYLQRHSIAHSQQKPHICKVCGKAFKRTSHLTRHKYTHFGGKPCQCQICERRFRDVGELTRHQQSHT</sequence>
<feature type="domain" description="C2H2-type" evidence="2">
    <location>
        <begin position="447"/>
        <end position="474"/>
    </location>
</feature>